<gene>
    <name evidence="2" type="ORF">BU26DRAFT_521437</name>
</gene>
<organism evidence="2 3">
    <name type="scientific">Trematosphaeria pertusa</name>
    <dbReference type="NCBI Taxonomy" id="390896"/>
    <lineage>
        <taxon>Eukaryota</taxon>
        <taxon>Fungi</taxon>
        <taxon>Dikarya</taxon>
        <taxon>Ascomycota</taxon>
        <taxon>Pezizomycotina</taxon>
        <taxon>Dothideomycetes</taxon>
        <taxon>Pleosporomycetidae</taxon>
        <taxon>Pleosporales</taxon>
        <taxon>Massarineae</taxon>
        <taxon>Trematosphaeriaceae</taxon>
        <taxon>Trematosphaeria</taxon>
    </lineage>
</organism>
<accession>A0A6A6I8Q8</accession>
<dbReference type="PRINTS" id="PR00081">
    <property type="entry name" value="GDHRDH"/>
</dbReference>
<dbReference type="OrthoDB" id="1933717at2759"/>
<dbReference type="AlphaFoldDB" id="A0A6A6I8Q8"/>
<dbReference type="SUPFAM" id="SSF51735">
    <property type="entry name" value="NAD(P)-binding Rossmann-fold domains"/>
    <property type="match status" value="1"/>
</dbReference>
<evidence type="ECO:0000256" key="1">
    <source>
        <dbReference type="ARBA" id="ARBA00006484"/>
    </source>
</evidence>
<dbReference type="Pfam" id="PF00106">
    <property type="entry name" value="adh_short"/>
    <property type="match status" value="1"/>
</dbReference>
<dbReference type="InterPro" id="IPR036291">
    <property type="entry name" value="NAD(P)-bd_dom_sf"/>
</dbReference>
<dbReference type="GO" id="GO:0019748">
    <property type="term" value="P:secondary metabolic process"/>
    <property type="evidence" value="ECO:0007669"/>
    <property type="project" value="TreeGrafter"/>
</dbReference>
<dbReference type="RefSeq" id="XP_033680907.1">
    <property type="nucleotide sequence ID" value="XM_033829532.1"/>
</dbReference>
<dbReference type="InterPro" id="IPR002347">
    <property type="entry name" value="SDR_fam"/>
</dbReference>
<protein>
    <submittedName>
        <fullName evidence="2">Putative short-chain dehydrogenase</fullName>
    </submittedName>
</protein>
<evidence type="ECO:0000313" key="2">
    <source>
        <dbReference type="EMBL" id="KAF2245903.1"/>
    </source>
</evidence>
<dbReference type="Gene3D" id="3.40.50.720">
    <property type="entry name" value="NAD(P)-binding Rossmann-like Domain"/>
    <property type="match status" value="1"/>
</dbReference>
<comment type="similarity">
    <text evidence="1">Belongs to the short-chain dehydrogenases/reductases (SDR) family.</text>
</comment>
<dbReference type="Proteomes" id="UP000800094">
    <property type="component" value="Unassembled WGS sequence"/>
</dbReference>
<dbReference type="GO" id="GO:0016491">
    <property type="term" value="F:oxidoreductase activity"/>
    <property type="evidence" value="ECO:0007669"/>
    <property type="project" value="TreeGrafter"/>
</dbReference>
<dbReference type="EMBL" id="ML987199">
    <property type="protein sequence ID" value="KAF2245903.1"/>
    <property type="molecule type" value="Genomic_DNA"/>
</dbReference>
<evidence type="ECO:0000313" key="3">
    <source>
        <dbReference type="Proteomes" id="UP000800094"/>
    </source>
</evidence>
<keyword evidence="3" id="KW-1185">Reference proteome</keyword>
<reference evidence="2" key="1">
    <citation type="journal article" date="2020" name="Stud. Mycol.">
        <title>101 Dothideomycetes genomes: a test case for predicting lifestyles and emergence of pathogens.</title>
        <authorList>
            <person name="Haridas S."/>
            <person name="Albert R."/>
            <person name="Binder M."/>
            <person name="Bloem J."/>
            <person name="Labutti K."/>
            <person name="Salamov A."/>
            <person name="Andreopoulos B."/>
            <person name="Baker S."/>
            <person name="Barry K."/>
            <person name="Bills G."/>
            <person name="Bluhm B."/>
            <person name="Cannon C."/>
            <person name="Castanera R."/>
            <person name="Culley D."/>
            <person name="Daum C."/>
            <person name="Ezra D."/>
            <person name="Gonzalez J."/>
            <person name="Henrissat B."/>
            <person name="Kuo A."/>
            <person name="Liang C."/>
            <person name="Lipzen A."/>
            <person name="Lutzoni F."/>
            <person name="Magnuson J."/>
            <person name="Mondo S."/>
            <person name="Nolan M."/>
            <person name="Ohm R."/>
            <person name="Pangilinan J."/>
            <person name="Park H.-J."/>
            <person name="Ramirez L."/>
            <person name="Alfaro M."/>
            <person name="Sun H."/>
            <person name="Tritt A."/>
            <person name="Yoshinaga Y."/>
            <person name="Zwiers L.-H."/>
            <person name="Turgeon B."/>
            <person name="Goodwin S."/>
            <person name="Spatafora J."/>
            <person name="Crous P."/>
            <person name="Grigoriev I."/>
        </authorList>
    </citation>
    <scope>NUCLEOTIDE SEQUENCE</scope>
    <source>
        <strain evidence="2">CBS 122368</strain>
    </source>
</reference>
<dbReference type="GO" id="GO:0005737">
    <property type="term" value="C:cytoplasm"/>
    <property type="evidence" value="ECO:0007669"/>
    <property type="project" value="TreeGrafter"/>
</dbReference>
<dbReference type="PANTHER" id="PTHR43544:SF32">
    <property type="entry name" value="CHAIN DEHYDROGENASE, PUTATIVE (AFU_ORTHOLOGUE AFUA_5G01530)-RELATED"/>
    <property type="match status" value="1"/>
</dbReference>
<proteinExistence type="inferred from homology"/>
<dbReference type="PANTHER" id="PTHR43544">
    <property type="entry name" value="SHORT-CHAIN DEHYDROGENASE/REDUCTASE"/>
    <property type="match status" value="1"/>
</dbReference>
<dbReference type="GeneID" id="54582862"/>
<sequence length="247" mass="26176">MASVAKTIVLVTGANSGIGFELAAQLLAKGTYHVLLGSRSTEKGSAALQELQSRSLPGTAELLPLDLTDDATINSAASTVEQNHGKLDILVNNAAVALPAGTDREQLRTAFDTNATGPYILTKTLLPLLQKSTAGARIVNISSGVGSIARKMDPTSPMHKMSGVQYRASKSALNMVHACQFVEYGDLGIKVFLFDPGFTVSNLGPHNKAEHGARSARESVLPLMDVLEGKRDAEVGLFLHNTGVWPW</sequence>
<name>A0A6A6I8Q8_9PLEO</name>
<dbReference type="InterPro" id="IPR051468">
    <property type="entry name" value="Fungal_SecMetab_SDRs"/>
</dbReference>